<dbReference type="GO" id="GO:0005634">
    <property type="term" value="C:nucleus"/>
    <property type="evidence" value="ECO:0007669"/>
    <property type="project" value="TreeGrafter"/>
</dbReference>
<feature type="domain" description="Alpha-D-phosphohexomutase alpha/beta/alpha" evidence="13">
    <location>
        <begin position="372"/>
        <end position="494"/>
    </location>
</feature>
<reference evidence="14" key="1">
    <citation type="submission" date="2023-04" db="EMBL/GenBank/DDBJ databases">
        <title>Ambrosiozyma monospora NBRC 1965.</title>
        <authorList>
            <person name="Ichikawa N."/>
            <person name="Sato H."/>
            <person name="Tonouchi N."/>
        </authorList>
    </citation>
    <scope>NUCLEOTIDE SEQUENCE</scope>
    <source>
        <strain evidence="14">NBRC 1965</strain>
    </source>
</reference>
<evidence type="ECO:0000259" key="11">
    <source>
        <dbReference type="Pfam" id="PF02878"/>
    </source>
</evidence>
<keyword evidence="9" id="KW-0413">Isomerase</keyword>
<keyword evidence="15" id="KW-1185">Reference proteome</keyword>
<dbReference type="InterPro" id="IPR016066">
    <property type="entry name" value="A-D-PHexomutase_CS"/>
</dbReference>
<sequence>MGCKSPSIPVAVCSLKQFSYFSPPITTYPPSSLAFIYQFNFKVMSKEEILTLANKWLNVDVNSTTRSQIEKLVKDEDFNELDKLLTNRILFGTAGLRAKMEAGFSRMNDVTVLQASQGLAEYIIEQRSTDEELTFVVGFDHRHNSKRFAELTASVFLHKGFKVYFLGPDVVATPLVPFSIDYYNALGGVMVTASHNPKQDNGYKVYWKNGCQIIPPHDSAIQKSIMANLTPFFKDGEWNTETIFKKFSSNLIYSRDEAIQHFTSTVDEKLISGKVSGFKAVYTAMHGVGTQFAKHVDEKLGGGLLVYVAEQCTPDPEFPTVSFPNPEEKGALTLAISKAESLDIPLVVANDPDADRFSAAVKVNGNWRQLTGNEIGFLFADYIISSIPKETLDKVYLLDSTVSSQMIGSMAKKLGFHFQDTLTGFKWIGNKAIDLEKEGYTVPFAYEEAIGFMFSVAHDKDGISALSVFLQMYQSWLKQGKTAIDVLEDGFKKYGYFKECNGYYIVPDLATTPRIFNETIRTYAASGDAYPKKIGQFNVASWRDLTIGFDSTTTDNKPLLPVDSSSQMITCKLTLAGNDNEFVRFTARGSGTEPKLKVYIEASAETEQRAIELGKQVWDLLRDEWFYPESNKMIERV</sequence>
<dbReference type="InterPro" id="IPR005844">
    <property type="entry name" value="A-D-PHexomutase_a/b/a-I"/>
</dbReference>
<dbReference type="PANTHER" id="PTHR45745">
    <property type="entry name" value="PHOSPHOMANNOMUTASE 45A"/>
    <property type="match status" value="1"/>
</dbReference>
<dbReference type="GO" id="GO:0000287">
    <property type="term" value="F:magnesium ion binding"/>
    <property type="evidence" value="ECO:0007669"/>
    <property type="project" value="InterPro"/>
</dbReference>
<dbReference type="Pfam" id="PF02879">
    <property type="entry name" value="PGM_PMM_II"/>
    <property type="match status" value="1"/>
</dbReference>
<keyword evidence="6" id="KW-0597">Phosphoprotein</keyword>
<feature type="domain" description="Alpha-D-phosphohexomutase alpha/beta/alpha" evidence="12">
    <location>
        <begin position="259"/>
        <end position="360"/>
    </location>
</feature>
<evidence type="ECO:0000259" key="13">
    <source>
        <dbReference type="Pfam" id="PF02880"/>
    </source>
</evidence>
<keyword evidence="5" id="KW-0313">Glucose metabolism</keyword>
<dbReference type="SUPFAM" id="SSF53738">
    <property type="entry name" value="Phosphoglucomutase, first 3 domains"/>
    <property type="match status" value="3"/>
</dbReference>
<proteinExistence type="inferred from homology"/>
<dbReference type="Gene3D" id="3.30.310.50">
    <property type="entry name" value="Alpha-D-phosphohexomutase, C-terminal domain"/>
    <property type="match status" value="1"/>
</dbReference>
<dbReference type="GO" id="GO:0006006">
    <property type="term" value="P:glucose metabolic process"/>
    <property type="evidence" value="ECO:0007669"/>
    <property type="project" value="UniProtKB-KW"/>
</dbReference>
<dbReference type="CDD" id="cd05799">
    <property type="entry name" value="PGM2"/>
    <property type="match status" value="1"/>
</dbReference>
<dbReference type="InterPro" id="IPR036900">
    <property type="entry name" value="A-D-PHexomutase_C_sf"/>
</dbReference>
<comment type="cofactor">
    <cofactor evidence="1">
        <name>Mg(2+)</name>
        <dbReference type="ChEBI" id="CHEBI:18420"/>
    </cofactor>
</comment>
<dbReference type="Pfam" id="PF02880">
    <property type="entry name" value="PGM_PMM_III"/>
    <property type="match status" value="1"/>
</dbReference>
<dbReference type="PRINTS" id="PR00509">
    <property type="entry name" value="PGMPMM"/>
</dbReference>
<evidence type="ECO:0000256" key="6">
    <source>
        <dbReference type="ARBA" id="ARBA00022553"/>
    </source>
</evidence>
<dbReference type="Gene3D" id="3.40.120.10">
    <property type="entry name" value="Alpha-D-Glucose-1,6-Bisphosphate, subunit A, domain 3"/>
    <property type="match status" value="3"/>
</dbReference>
<evidence type="ECO:0000256" key="5">
    <source>
        <dbReference type="ARBA" id="ARBA00022526"/>
    </source>
</evidence>
<evidence type="ECO:0000256" key="3">
    <source>
        <dbReference type="ARBA" id="ARBA00010231"/>
    </source>
</evidence>
<name>A0A9W6YVJ1_AMBMO</name>
<evidence type="ECO:0000256" key="2">
    <source>
        <dbReference type="ARBA" id="ARBA00004496"/>
    </source>
</evidence>
<evidence type="ECO:0000256" key="8">
    <source>
        <dbReference type="ARBA" id="ARBA00022842"/>
    </source>
</evidence>
<dbReference type="PROSITE" id="PS00710">
    <property type="entry name" value="PGM_PMM"/>
    <property type="match status" value="1"/>
</dbReference>
<dbReference type="EMBL" id="BSXU01001408">
    <property type="protein sequence ID" value="GMG27134.1"/>
    <property type="molecule type" value="Genomic_DNA"/>
</dbReference>
<accession>A0A9W6YVJ1</accession>
<dbReference type="FunFam" id="3.40.120.10:FF:000035">
    <property type="entry name" value="Pgm3p"/>
    <property type="match status" value="1"/>
</dbReference>
<dbReference type="GO" id="GO:0006166">
    <property type="term" value="P:purine ribonucleoside salvage"/>
    <property type="evidence" value="ECO:0007669"/>
    <property type="project" value="TreeGrafter"/>
</dbReference>
<feature type="domain" description="Alpha-D-phosphohexomutase alpha/beta/alpha" evidence="11">
    <location>
        <begin position="89"/>
        <end position="227"/>
    </location>
</feature>
<comment type="subcellular location">
    <subcellularLocation>
        <location evidence="2">Cytoplasm</location>
    </subcellularLocation>
</comment>
<gene>
    <name evidence="14" type="ORF">Amon01_000339000</name>
</gene>
<dbReference type="GO" id="GO:0005737">
    <property type="term" value="C:cytoplasm"/>
    <property type="evidence" value="ECO:0007669"/>
    <property type="project" value="UniProtKB-SubCell"/>
</dbReference>
<evidence type="ECO:0000256" key="7">
    <source>
        <dbReference type="ARBA" id="ARBA00022723"/>
    </source>
</evidence>
<dbReference type="OrthoDB" id="8300170at2759"/>
<keyword evidence="7" id="KW-0479">Metal-binding</keyword>
<evidence type="ECO:0000256" key="4">
    <source>
        <dbReference type="ARBA" id="ARBA00022490"/>
    </source>
</evidence>
<evidence type="ECO:0000313" key="15">
    <source>
        <dbReference type="Proteomes" id="UP001165063"/>
    </source>
</evidence>
<evidence type="ECO:0000256" key="10">
    <source>
        <dbReference type="ARBA" id="ARBA00023277"/>
    </source>
</evidence>
<keyword evidence="8" id="KW-0460">Magnesium</keyword>
<keyword evidence="10" id="KW-0119">Carbohydrate metabolism</keyword>
<dbReference type="Proteomes" id="UP001165063">
    <property type="component" value="Unassembled WGS sequence"/>
</dbReference>
<evidence type="ECO:0000259" key="12">
    <source>
        <dbReference type="Pfam" id="PF02879"/>
    </source>
</evidence>
<dbReference type="InterPro" id="IPR005845">
    <property type="entry name" value="A-D-PHexomutase_a/b/a-II"/>
</dbReference>
<organism evidence="14 15">
    <name type="scientific">Ambrosiozyma monospora</name>
    <name type="common">Yeast</name>
    <name type="synonym">Endomycopsis monosporus</name>
    <dbReference type="NCBI Taxonomy" id="43982"/>
    <lineage>
        <taxon>Eukaryota</taxon>
        <taxon>Fungi</taxon>
        <taxon>Dikarya</taxon>
        <taxon>Ascomycota</taxon>
        <taxon>Saccharomycotina</taxon>
        <taxon>Pichiomycetes</taxon>
        <taxon>Pichiales</taxon>
        <taxon>Pichiaceae</taxon>
        <taxon>Ambrosiozyma</taxon>
    </lineage>
</organism>
<keyword evidence="4" id="KW-0963">Cytoplasm</keyword>
<dbReference type="Pfam" id="PF02878">
    <property type="entry name" value="PGM_PMM_I"/>
    <property type="match status" value="1"/>
</dbReference>
<comment type="similarity">
    <text evidence="3">Belongs to the phosphohexose mutase family.</text>
</comment>
<evidence type="ECO:0000256" key="1">
    <source>
        <dbReference type="ARBA" id="ARBA00001946"/>
    </source>
</evidence>
<dbReference type="SUPFAM" id="SSF55957">
    <property type="entry name" value="Phosphoglucomutase, C-terminal domain"/>
    <property type="match status" value="1"/>
</dbReference>
<dbReference type="AlphaFoldDB" id="A0A9W6YVJ1"/>
<evidence type="ECO:0000256" key="9">
    <source>
        <dbReference type="ARBA" id="ARBA00023235"/>
    </source>
</evidence>
<comment type="caution">
    <text evidence="14">The sequence shown here is derived from an EMBL/GenBank/DDBJ whole genome shotgun (WGS) entry which is preliminary data.</text>
</comment>
<dbReference type="InterPro" id="IPR005846">
    <property type="entry name" value="A-D-PHexomutase_a/b/a-III"/>
</dbReference>
<protein>
    <submittedName>
        <fullName evidence="14">Unnamed protein product</fullName>
    </submittedName>
</protein>
<dbReference type="PANTHER" id="PTHR45745:SF1">
    <property type="entry name" value="PHOSPHOGLUCOMUTASE 2B-RELATED"/>
    <property type="match status" value="1"/>
</dbReference>
<dbReference type="GO" id="GO:0008973">
    <property type="term" value="F:phosphopentomutase activity"/>
    <property type="evidence" value="ECO:0007669"/>
    <property type="project" value="TreeGrafter"/>
</dbReference>
<dbReference type="InterPro" id="IPR005841">
    <property type="entry name" value="Alpha-D-phosphohexomutase_SF"/>
</dbReference>
<dbReference type="InterPro" id="IPR016055">
    <property type="entry name" value="A-D-PHexomutase_a/b/a-I/II/III"/>
</dbReference>
<evidence type="ECO:0000313" key="14">
    <source>
        <dbReference type="EMBL" id="GMG27134.1"/>
    </source>
</evidence>